<accession>A0A2T4IK03</accession>
<comment type="caution">
    <text evidence="2">The sequence shown here is derived from an EMBL/GenBank/DDBJ whole genome shotgun (WGS) entry which is preliminary data.</text>
</comment>
<dbReference type="AlphaFoldDB" id="A0A2T4IK03"/>
<dbReference type="EMBL" id="PZKC01000001">
    <property type="protein sequence ID" value="PTD98080.1"/>
    <property type="molecule type" value="Genomic_DNA"/>
</dbReference>
<gene>
    <name evidence="2" type="ORF">C8261_01290</name>
</gene>
<feature type="transmembrane region" description="Helical" evidence="1">
    <location>
        <begin position="14"/>
        <end position="35"/>
    </location>
</feature>
<feature type="transmembrane region" description="Helical" evidence="1">
    <location>
        <begin position="72"/>
        <end position="97"/>
    </location>
</feature>
<evidence type="ECO:0000313" key="2">
    <source>
        <dbReference type="EMBL" id="PTD98080.1"/>
    </source>
</evidence>
<evidence type="ECO:0000256" key="1">
    <source>
        <dbReference type="SAM" id="Phobius"/>
    </source>
</evidence>
<evidence type="ECO:0000313" key="3">
    <source>
        <dbReference type="Proteomes" id="UP000241193"/>
    </source>
</evidence>
<keyword evidence="2" id="KW-0830">Ubiquinone</keyword>
<organism evidence="2 3">
    <name type="scientific">Pseudothauera lacus</name>
    <dbReference type="NCBI Taxonomy" id="2136175"/>
    <lineage>
        <taxon>Bacteria</taxon>
        <taxon>Pseudomonadati</taxon>
        <taxon>Pseudomonadota</taxon>
        <taxon>Betaproteobacteria</taxon>
        <taxon>Rhodocyclales</taxon>
        <taxon>Zoogloeaceae</taxon>
        <taxon>Pseudothauera</taxon>
    </lineage>
</organism>
<proteinExistence type="predicted"/>
<reference evidence="2 3" key="1">
    <citation type="submission" date="2018-03" db="EMBL/GenBank/DDBJ databases">
        <authorList>
            <person name="Keele B.F."/>
        </authorList>
    </citation>
    <scope>NUCLEOTIDE SEQUENCE [LARGE SCALE GENOMIC DNA]</scope>
    <source>
        <strain evidence="2 3">D20</strain>
    </source>
</reference>
<protein>
    <submittedName>
        <fullName evidence="2">Ubiquinone biosynthesis protein</fullName>
    </submittedName>
</protein>
<feature type="transmembrane region" description="Helical" evidence="1">
    <location>
        <begin position="103"/>
        <end position="128"/>
    </location>
</feature>
<keyword evidence="1" id="KW-0812">Transmembrane</keyword>
<name>A0A2T4IK03_9RHOO</name>
<dbReference type="OrthoDB" id="8781707at2"/>
<sequence length="210" mass="22046">MGDFGGTLTSFPTAIYTTLLGVVLLYWLLALFGLVDFENTGPDLDLDLELDADGVEVGSLAQRMVAFGLGGVPFSVVVSLLVLIAWTLSSLAAMWVLPLLPGILALAAGAVVLVLAAVVAIPFTAIAIRPLRGLFVTHGAVRNAALVGQTCKIVTGTVSETFGRAEVARRGASYNIRVVADTPNTLVRGATAMIIDYDPDSARYRVQAIE</sequence>
<keyword evidence="3" id="KW-1185">Reference proteome</keyword>
<keyword evidence="1" id="KW-0472">Membrane</keyword>
<reference evidence="2 3" key="2">
    <citation type="submission" date="2018-04" db="EMBL/GenBank/DDBJ databases">
        <title>Thauera lacus sp. nov., isolated from an saline lake in Inner Mongolia, China.</title>
        <authorList>
            <person name="Liang Q.-Y."/>
        </authorList>
    </citation>
    <scope>NUCLEOTIDE SEQUENCE [LARGE SCALE GENOMIC DNA]</scope>
    <source>
        <strain evidence="2 3">D20</strain>
    </source>
</reference>
<keyword evidence="1" id="KW-1133">Transmembrane helix</keyword>
<dbReference type="RefSeq" id="WP_107491840.1">
    <property type="nucleotide sequence ID" value="NZ_PZKC01000001.1"/>
</dbReference>
<dbReference type="Proteomes" id="UP000241193">
    <property type="component" value="Unassembled WGS sequence"/>
</dbReference>